<keyword evidence="2" id="KW-1185">Reference proteome</keyword>
<dbReference type="EMBL" id="CP007055">
    <property type="protein sequence ID" value="AHF98406.1"/>
    <property type="molecule type" value="Genomic_DNA"/>
</dbReference>
<dbReference type="GeneID" id="25143951"/>
<dbReference type="HOGENOM" id="CLU_168726_0_0_2"/>
<dbReference type="RefSeq" id="WP_049951592.1">
    <property type="nucleotide sequence ID" value="NZ_CP007055.1"/>
</dbReference>
<proteinExistence type="predicted"/>
<dbReference type="KEGG" id="hlr:HALLA_05450"/>
<sequence length="122" mass="13060">MHRRAFLAIAAITPLAGCGGVLGGSGVDATLDDETRAEFEAEEGTELTATVEVQEIAETGEDSDEDPDVERDSIGFQIQHEDEGPIETWSVEDEETFDVTVENGGTHYAVVMSGTADVAIEW</sequence>
<evidence type="ECO:0000313" key="2">
    <source>
        <dbReference type="Proteomes" id="UP000019024"/>
    </source>
</evidence>
<name>W0JM83_9EURY</name>
<dbReference type="Proteomes" id="UP000019024">
    <property type="component" value="Chromosome"/>
</dbReference>
<organism evidence="1 2">
    <name type="scientific">Halostagnicola larsenii XH-48</name>
    <dbReference type="NCBI Taxonomy" id="797299"/>
    <lineage>
        <taxon>Archaea</taxon>
        <taxon>Methanobacteriati</taxon>
        <taxon>Methanobacteriota</taxon>
        <taxon>Stenosarchaea group</taxon>
        <taxon>Halobacteria</taxon>
        <taxon>Halobacteriales</taxon>
        <taxon>Natrialbaceae</taxon>
        <taxon>Halostagnicola</taxon>
    </lineage>
</organism>
<dbReference type="STRING" id="797299.HALLA_05450"/>
<accession>W0JM83</accession>
<reference evidence="1 2" key="1">
    <citation type="submission" date="2014-01" db="EMBL/GenBank/DDBJ databases">
        <authorList>
            <consortium name="DOE Joint Genome Institute"/>
            <person name="Anderson I."/>
            <person name="Huntemann M."/>
            <person name="Han J."/>
            <person name="Chen A."/>
            <person name="Kyrpides N."/>
            <person name="Mavromatis K."/>
            <person name="Markowitz V."/>
            <person name="Palaniappan K."/>
            <person name="Ivanova N."/>
            <person name="Schaumberg A."/>
            <person name="Pati A."/>
            <person name="Liolios K."/>
            <person name="Nordberg H.P."/>
            <person name="Cantor M.N."/>
            <person name="Hua S.X."/>
            <person name="Woyke T."/>
        </authorList>
    </citation>
    <scope>NUCLEOTIDE SEQUENCE [LARGE SCALE GENOMIC DNA]</scope>
    <source>
        <strain evidence="1 2">XH-48</strain>
    </source>
</reference>
<gene>
    <name evidence="1" type="ORF">HALLA_05450</name>
</gene>
<protein>
    <submittedName>
        <fullName evidence="1">Uncharacterized protein</fullName>
    </submittedName>
</protein>
<dbReference type="eggNOG" id="arCOG11487">
    <property type="taxonomic scope" value="Archaea"/>
</dbReference>
<dbReference type="AlphaFoldDB" id="W0JM83"/>
<dbReference type="OrthoDB" id="166436at2157"/>
<evidence type="ECO:0000313" key="1">
    <source>
        <dbReference type="EMBL" id="AHF98406.1"/>
    </source>
</evidence>